<dbReference type="InterPro" id="IPR009057">
    <property type="entry name" value="Homeodomain-like_sf"/>
</dbReference>
<evidence type="ECO:0000256" key="2">
    <source>
        <dbReference type="ARBA" id="ARBA00023125"/>
    </source>
</evidence>
<dbReference type="Pfam" id="PF00072">
    <property type="entry name" value="Response_reg"/>
    <property type="match status" value="1"/>
</dbReference>
<dbReference type="CDD" id="cd17536">
    <property type="entry name" value="REC_YesN-like"/>
    <property type="match status" value="1"/>
</dbReference>
<dbReference type="SUPFAM" id="SSF46689">
    <property type="entry name" value="Homeodomain-like"/>
    <property type="match status" value="2"/>
</dbReference>
<dbReference type="PROSITE" id="PS50110">
    <property type="entry name" value="RESPONSE_REGULATORY"/>
    <property type="match status" value="1"/>
</dbReference>
<reference evidence="7 8" key="1">
    <citation type="submission" date="2024-02" db="EMBL/GenBank/DDBJ databases">
        <title>A nitrogen-fixing paenibacillus bacterium.</title>
        <authorList>
            <person name="Zhang W.L."/>
            <person name="Chen S.F."/>
        </authorList>
    </citation>
    <scope>NUCLEOTIDE SEQUENCE [LARGE SCALE GENOMIC DNA]</scope>
    <source>
        <strain evidence="7 8">M1</strain>
    </source>
</reference>
<keyword evidence="2" id="KW-0238">DNA-binding</keyword>
<dbReference type="SMART" id="SM00342">
    <property type="entry name" value="HTH_ARAC"/>
    <property type="match status" value="1"/>
</dbReference>
<name>A0ABU7VVD3_9BACL</name>
<dbReference type="PROSITE" id="PS01124">
    <property type="entry name" value="HTH_ARAC_FAMILY_2"/>
    <property type="match status" value="1"/>
</dbReference>
<dbReference type="PANTHER" id="PTHR43280:SF2">
    <property type="entry name" value="HTH-TYPE TRANSCRIPTIONAL REGULATOR EXSA"/>
    <property type="match status" value="1"/>
</dbReference>
<feature type="modified residue" description="4-aspartylphosphate" evidence="4">
    <location>
        <position position="64"/>
    </location>
</feature>
<evidence type="ECO:0000259" key="5">
    <source>
        <dbReference type="PROSITE" id="PS01124"/>
    </source>
</evidence>
<organism evidence="7 8">
    <name type="scientific">Paenibacillus haidiansis</name>
    <dbReference type="NCBI Taxonomy" id="1574488"/>
    <lineage>
        <taxon>Bacteria</taxon>
        <taxon>Bacillati</taxon>
        <taxon>Bacillota</taxon>
        <taxon>Bacilli</taxon>
        <taxon>Bacillales</taxon>
        <taxon>Paenibacillaceae</taxon>
        <taxon>Paenibacillus</taxon>
    </lineage>
</organism>
<dbReference type="PANTHER" id="PTHR43280">
    <property type="entry name" value="ARAC-FAMILY TRANSCRIPTIONAL REGULATOR"/>
    <property type="match status" value="1"/>
</dbReference>
<evidence type="ECO:0000313" key="7">
    <source>
        <dbReference type="EMBL" id="MEF2967333.1"/>
    </source>
</evidence>
<evidence type="ECO:0000256" key="4">
    <source>
        <dbReference type="PROSITE-ProRule" id="PRU00169"/>
    </source>
</evidence>
<dbReference type="RefSeq" id="WP_331847548.1">
    <property type="nucleotide sequence ID" value="NZ_JAZHPZ010000007.1"/>
</dbReference>
<evidence type="ECO:0000313" key="8">
    <source>
        <dbReference type="Proteomes" id="UP001306950"/>
    </source>
</evidence>
<dbReference type="Gene3D" id="1.10.10.60">
    <property type="entry name" value="Homeodomain-like"/>
    <property type="match status" value="2"/>
</dbReference>
<dbReference type="Gene3D" id="3.40.50.2300">
    <property type="match status" value="1"/>
</dbReference>
<dbReference type="InterPro" id="IPR011006">
    <property type="entry name" value="CheY-like_superfamily"/>
</dbReference>
<protein>
    <submittedName>
        <fullName evidence="7">Response regulator</fullName>
    </submittedName>
</protein>
<dbReference type="InterPro" id="IPR018060">
    <property type="entry name" value="HTH_AraC"/>
</dbReference>
<dbReference type="InterPro" id="IPR001789">
    <property type="entry name" value="Sig_transdc_resp-reg_receiver"/>
</dbReference>
<keyword evidence="4" id="KW-0597">Phosphoprotein</keyword>
<evidence type="ECO:0000259" key="6">
    <source>
        <dbReference type="PROSITE" id="PS50110"/>
    </source>
</evidence>
<gene>
    <name evidence="7" type="ORF">V3851_15955</name>
</gene>
<accession>A0ABU7VVD3</accession>
<feature type="domain" description="Response regulatory" evidence="6">
    <location>
        <begin position="12"/>
        <end position="129"/>
    </location>
</feature>
<dbReference type="Proteomes" id="UP001306950">
    <property type="component" value="Unassembled WGS sequence"/>
</dbReference>
<proteinExistence type="predicted"/>
<comment type="caution">
    <text evidence="7">The sequence shown here is derived from an EMBL/GenBank/DDBJ whole genome shotgun (WGS) entry which is preliminary data.</text>
</comment>
<keyword evidence="3" id="KW-0804">Transcription</keyword>
<dbReference type="SUPFAM" id="SSF52172">
    <property type="entry name" value="CheY-like"/>
    <property type="match status" value="1"/>
</dbReference>
<keyword evidence="8" id="KW-1185">Reference proteome</keyword>
<evidence type="ECO:0000256" key="1">
    <source>
        <dbReference type="ARBA" id="ARBA00023015"/>
    </source>
</evidence>
<feature type="domain" description="HTH araC/xylS-type" evidence="5">
    <location>
        <begin position="302"/>
        <end position="400"/>
    </location>
</feature>
<evidence type="ECO:0000256" key="3">
    <source>
        <dbReference type="ARBA" id="ARBA00023163"/>
    </source>
</evidence>
<dbReference type="Pfam" id="PF12833">
    <property type="entry name" value="HTH_18"/>
    <property type="match status" value="1"/>
</dbReference>
<dbReference type="SMART" id="SM00448">
    <property type="entry name" value="REC"/>
    <property type="match status" value="1"/>
</dbReference>
<sequence length="409" mass="46498">MANDNGNPSPIKVLIVDDEQLVRKGLRLTIDWEEHGMVVVDDAPNGSIGWQKFLRYRPHLVITDIVMPEMSGIELAQKIRQEAPGTKILFLSCHRDFNYAQFGIKIGVHDYIVKTDMDDDYINESLHRIYERYEERTSKQRAAAQPAEKKTDRAGESLIDWLQGRSYTARDHLLGKLRTEWKWMLSNSSLLHIYRSPGASGPLEPLLHPLKDLSQAHPDRLKLLALDDDSAFLVCGPDTLDLGLSGLVELKISFRALEWRQSKPIAAANPDGWLDALSRLYRIYRLERNINLLSTAHKEDILQAIDFIDEHLDQDIRAADVAAMIGVSRSYFSTIFKEATGCSIISFIAERKLKRAMELLSATSIRTEEVAEKVGIQDVKYFSKWFKKQAEVTPGQYRLSNKMTAGSNK</sequence>
<dbReference type="EMBL" id="JAZHPZ010000007">
    <property type="protein sequence ID" value="MEF2967333.1"/>
    <property type="molecule type" value="Genomic_DNA"/>
</dbReference>
<keyword evidence="1" id="KW-0805">Transcription regulation</keyword>